<feature type="compositionally biased region" description="Low complexity" evidence="1">
    <location>
        <begin position="45"/>
        <end position="61"/>
    </location>
</feature>
<proteinExistence type="predicted"/>
<keyword evidence="3" id="KW-1185">Reference proteome</keyword>
<dbReference type="RefSeq" id="WP_269038755.1">
    <property type="nucleotide sequence ID" value="NZ_CP114040.1"/>
</dbReference>
<feature type="compositionally biased region" description="Basic and acidic residues" evidence="1">
    <location>
        <begin position="12"/>
        <end position="27"/>
    </location>
</feature>
<accession>A0ABY7HBC7</accession>
<sequence length="290" mass="31150">MLETMPGTPPGDRFEHHGVPVETREQWAARQAAVQARAQEEARQRATAARAEAAARQQQAAEVKRRRSKAEVAEQVSAARRERSPGSEGAALRTDVLWRRLGLIAVLALAGGVVIALDMFTRSATNGPSDDRAAAAPAASSVMTSVATPSNPGPPATTSRRTRELNDTPDIWGGLRGTEPWSAKPGIDPEPSGWWCVCYKTRTGEDRTACRRLATECAALRQMIQSEGSSAILRGSATPDACKHTHGPYPWITLGHPGAWLPSDYSDAPRTGAEQRDRRRATQASGVCAL</sequence>
<protein>
    <submittedName>
        <fullName evidence="2">Uncharacterized protein</fullName>
    </submittedName>
</protein>
<evidence type="ECO:0000256" key="1">
    <source>
        <dbReference type="SAM" id="MobiDB-lite"/>
    </source>
</evidence>
<evidence type="ECO:0000313" key="2">
    <source>
        <dbReference type="EMBL" id="WAS96410.1"/>
    </source>
</evidence>
<name>A0ABY7HBC7_9BACT</name>
<organism evidence="2 3">
    <name type="scientific">Nannocystis punicea</name>
    <dbReference type="NCBI Taxonomy" id="2995304"/>
    <lineage>
        <taxon>Bacteria</taxon>
        <taxon>Pseudomonadati</taxon>
        <taxon>Myxococcota</taxon>
        <taxon>Polyangia</taxon>
        <taxon>Nannocystales</taxon>
        <taxon>Nannocystaceae</taxon>
        <taxon>Nannocystis</taxon>
    </lineage>
</organism>
<feature type="compositionally biased region" description="Low complexity" evidence="1">
    <location>
        <begin position="134"/>
        <end position="150"/>
    </location>
</feature>
<gene>
    <name evidence="2" type="ORF">O0S08_09645</name>
</gene>
<feature type="region of interest" description="Disordered" evidence="1">
    <location>
        <begin position="263"/>
        <end position="290"/>
    </location>
</feature>
<feature type="region of interest" description="Disordered" evidence="1">
    <location>
        <begin position="1"/>
        <end position="89"/>
    </location>
</feature>
<feature type="compositionally biased region" description="Low complexity" evidence="1">
    <location>
        <begin position="28"/>
        <end position="37"/>
    </location>
</feature>
<dbReference type="Proteomes" id="UP001164459">
    <property type="component" value="Chromosome"/>
</dbReference>
<evidence type="ECO:0000313" key="3">
    <source>
        <dbReference type="Proteomes" id="UP001164459"/>
    </source>
</evidence>
<reference evidence="2" key="1">
    <citation type="submission" date="2022-11" db="EMBL/GenBank/DDBJ databases">
        <title>Minimal conservation of predation-associated metabolite biosynthetic gene clusters underscores biosynthetic potential of Myxococcota including descriptions for ten novel species: Archangium lansinium sp. nov., Myxococcus landrumus sp. nov., Nannocystis bai.</title>
        <authorList>
            <person name="Ahearne A."/>
            <person name="Stevens C."/>
            <person name="Dowd S."/>
        </authorList>
    </citation>
    <scope>NUCLEOTIDE SEQUENCE</scope>
    <source>
        <strain evidence="2">Fl3</strain>
    </source>
</reference>
<feature type="region of interest" description="Disordered" evidence="1">
    <location>
        <begin position="127"/>
        <end position="186"/>
    </location>
</feature>
<dbReference type="EMBL" id="CP114040">
    <property type="protein sequence ID" value="WAS96410.1"/>
    <property type="molecule type" value="Genomic_DNA"/>
</dbReference>